<dbReference type="RefSeq" id="WP_180044988.1">
    <property type="nucleotide sequence ID" value="NZ_CP048659.1"/>
</dbReference>
<dbReference type="SUPFAM" id="SSF52540">
    <property type="entry name" value="P-loop containing nucleoside triphosphate hydrolases"/>
    <property type="match status" value="1"/>
</dbReference>
<evidence type="ECO:0000256" key="2">
    <source>
        <dbReference type="ARBA" id="ARBA00022448"/>
    </source>
</evidence>
<dbReference type="SMART" id="SM00382">
    <property type="entry name" value="AAA"/>
    <property type="match status" value="1"/>
</dbReference>
<feature type="domain" description="AAA+ ATPase" evidence="8">
    <location>
        <begin position="39"/>
        <end position="215"/>
    </location>
</feature>
<protein>
    <submittedName>
        <fullName evidence="9">AAA family ATPase</fullName>
    </submittedName>
</protein>
<name>A0A7S6VTI6_9GAMM</name>
<dbReference type="GO" id="GO:0016887">
    <property type="term" value="F:ATP hydrolysis activity"/>
    <property type="evidence" value="ECO:0007669"/>
    <property type="project" value="InterPro"/>
</dbReference>
<evidence type="ECO:0000256" key="3">
    <source>
        <dbReference type="ARBA" id="ARBA00022475"/>
    </source>
</evidence>
<accession>A0A7S6VTI6</accession>
<dbReference type="InterPro" id="IPR003593">
    <property type="entry name" value="AAA+_ATPase"/>
</dbReference>
<dbReference type="InterPro" id="IPR038729">
    <property type="entry name" value="Rad50/SbcC_AAA"/>
</dbReference>
<evidence type="ECO:0000313" key="10">
    <source>
        <dbReference type="Proteomes" id="UP000593966"/>
    </source>
</evidence>
<dbReference type="PANTHER" id="PTHR42771">
    <property type="entry name" value="IRON(3+)-HYDROXAMATE IMPORT ATP-BINDING PROTEIN FHUC"/>
    <property type="match status" value="1"/>
</dbReference>
<dbReference type="Gene3D" id="3.40.50.300">
    <property type="entry name" value="P-loop containing nucleotide triphosphate hydrolases"/>
    <property type="match status" value="2"/>
</dbReference>
<dbReference type="InterPro" id="IPR051535">
    <property type="entry name" value="Siderophore_ABC-ATPase"/>
</dbReference>
<keyword evidence="3" id="KW-1003">Cell membrane</keyword>
<keyword evidence="5" id="KW-0408">Iron</keyword>
<evidence type="ECO:0000259" key="8">
    <source>
        <dbReference type="SMART" id="SM00382"/>
    </source>
</evidence>
<dbReference type="EMBL" id="CP048659">
    <property type="protein sequence ID" value="QOW44652.1"/>
    <property type="molecule type" value="Genomic_DNA"/>
</dbReference>
<dbReference type="Pfam" id="PF13476">
    <property type="entry name" value="AAA_23"/>
    <property type="match status" value="1"/>
</dbReference>
<evidence type="ECO:0000256" key="1">
    <source>
        <dbReference type="ARBA" id="ARBA00004202"/>
    </source>
</evidence>
<dbReference type="InterPro" id="IPR027417">
    <property type="entry name" value="P-loop_NTPase"/>
</dbReference>
<evidence type="ECO:0000256" key="7">
    <source>
        <dbReference type="ARBA" id="ARBA00023136"/>
    </source>
</evidence>
<organism evidence="9 10">
    <name type="scientific">Acinetobacter piscicola</name>
    <dbReference type="NCBI Taxonomy" id="2006115"/>
    <lineage>
        <taxon>Bacteria</taxon>
        <taxon>Pseudomonadati</taxon>
        <taxon>Pseudomonadota</taxon>
        <taxon>Gammaproteobacteria</taxon>
        <taxon>Moraxellales</taxon>
        <taxon>Moraxellaceae</taxon>
        <taxon>Acinetobacter</taxon>
    </lineage>
</organism>
<sequence>MQAKPYLRYVEIKEPNQHDWSLYPFNIPAVNDMENIDFHADVTFFVGDNGSGKSTVLESLALALGFSEEGGTLNVQLNSASSSSNLYEALKLIKSYKKPKDYYFLRAESFYNVGTYMNELGYIDGYGGNIHERSHGEAFFKVLSHKLTGNGLYLLDEPEAALSPYMQMTALAVIDQLCKDQSQLIIATHSPILLAYPNATIYQFSDTGIKKVKYEETDHFRITRDFLNNYEKRVEQLLKEDDS</sequence>
<evidence type="ECO:0000256" key="6">
    <source>
        <dbReference type="ARBA" id="ARBA00023065"/>
    </source>
</evidence>
<reference evidence="9 10" key="1">
    <citation type="submission" date="2020-02" db="EMBL/GenBank/DDBJ databases">
        <title>Tigecycline-resistant Acinetobacter species from pigs and migratory birds.</title>
        <authorList>
            <person name="Chen C."/>
            <person name="Sun J."/>
            <person name="Liao X.-P."/>
            <person name="Liu Y.-H."/>
        </authorList>
    </citation>
    <scope>NUCLEOTIDE SEQUENCE [LARGE SCALE GENOMIC DNA]</scope>
    <source>
        <strain evidence="9 10">YH12207_T</strain>
    </source>
</reference>
<keyword evidence="2" id="KW-0813">Transport</keyword>
<gene>
    <name evidence="9" type="ORF">G0028_01330</name>
</gene>
<evidence type="ECO:0000256" key="5">
    <source>
        <dbReference type="ARBA" id="ARBA00023004"/>
    </source>
</evidence>
<keyword evidence="10" id="KW-1185">Reference proteome</keyword>
<proteinExistence type="predicted"/>
<keyword evidence="4" id="KW-0410">Iron transport</keyword>
<dbReference type="CDD" id="cd00267">
    <property type="entry name" value="ABC_ATPase"/>
    <property type="match status" value="1"/>
</dbReference>
<dbReference type="GO" id="GO:0005524">
    <property type="term" value="F:ATP binding"/>
    <property type="evidence" value="ECO:0007669"/>
    <property type="project" value="InterPro"/>
</dbReference>
<dbReference type="GO" id="GO:0006302">
    <property type="term" value="P:double-strand break repair"/>
    <property type="evidence" value="ECO:0007669"/>
    <property type="project" value="InterPro"/>
</dbReference>
<comment type="subcellular location">
    <subcellularLocation>
        <location evidence="1">Cell membrane</location>
        <topology evidence="1">Peripheral membrane protein</topology>
    </subcellularLocation>
</comment>
<dbReference type="Proteomes" id="UP000593966">
    <property type="component" value="Chromosome"/>
</dbReference>
<keyword evidence="7" id="KW-0472">Membrane</keyword>
<keyword evidence="6" id="KW-0406">Ion transport</keyword>
<dbReference type="PANTHER" id="PTHR42771:SF2">
    <property type="entry name" value="IRON(3+)-HYDROXAMATE IMPORT ATP-BINDING PROTEIN FHUC"/>
    <property type="match status" value="1"/>
</dbReference>
<dbReference type="GO" id="GO:0006826">
    <property type="term" value="P:iron ion transport"/>
    <property type="evidence" value="ECO:0007669"/>
    <property type="project" value="UniProtKB-KW"/>
</dbReference>
<evidence type="ECO:0000256" key="4">
    <source>
        <dbReference type="ARBA" id="ARBA00022496"/>
    </source>
</evidence>
<dbReference type="GO" id="GO:0005886">
    <property type="term" value="C:plasma membrane"/>
    <property type="evidence" value="ECO:0007669"/>
    <property type="project" value="UniProtKB-SubCell"/>
</dbReference>
<evidence type="ECO:0000313" key="9">
    <source>
        <dbReference type="EMBL" id="QOW44652.1"/>
    </source>
</evidence>
<dbReference type="AlphaFoldDB" id="A0A7S6VTI6"/>